<keyword evidence="2" id="KW-1185">Reference proteome</keyword>
<evidence type="ECO:0000313" key="2">
    <source>
        <dbReference type="Proteomes" id="UP000054007"/>
    </source>
</evidence>
<reference evidence="1 2" key="1">
    <citation type="journal article" date="2015" name="Fungal Genet. Biol.">
        <title>Evolution of novel wood decay mechanisms in Agaricales revealed by the genome sequences of Fistulina hepatica and Cylindrobasidium torrendii.</title>
        <authorList>
            <person name="Floudas D."/>
            <person name="Held B.W."/>
            <person name="Riley R."/>
            <person name="Nagy L.G."/>
            <person name="Koehler G."/>
            <person name="Ransdell A.S."/>
            <person name="Younus H."/>
            <person name="Chow J."/>
            <person name="Chiniquy J."/>
            <person name="Lipzen A."/>
            <person name="Tritt A."/>
            <person name="Sun H."/>
            <person name="Haridas S."/>
            <person name="LaButti K."/>
            <person name="Ohm R.A."/>
            <person name="Kues U."/>
            <person name="Blanchette R.A."/>
            <person name="Grigoriev I.V."/>
            <person name="Minto R.E."/>
            <person name="Hibbett D.S."/>
        </authorList>
    </citation>
    <scope>NUCLEOTIDE SEQUENCE [LARGE SCALE GENOMIC DNA]</scope>
    <source>
        <strain evidence="1 2">FP15055 ss-10</strain>
    </source>
</reference>
<evidence type="ECO:0000313" key="1">
    <source>
        <dbReference type="EMBL" id="KIY65407.1"/>
    </source>
</evidence>
<protein>
    <submittedName>
        <fullName evidence="1">Uncharacterized protein</fullName>
    </submittedName>
</protein>
<dbReference type="EMBL" id="KN880591">
    <property type="protein sequence ID" value="KIY65407.1"/>
    <property type="molecule type" value="Genomic_DNA"/>
</dbReference>
<dbReference type="OrthoDB" id="5231894at2759"/>
<dbReference type="AlphaFoldDB" id="A0A0D7B4J7"/>
<dbReference type="Proteomes" id="UP000054007">
    <property type="component" value="Unassembled WGS sequence"/>
</dbReference>
<sequence length="129" mass="14063">MFSKLALFAAVVSAASIPDPTFTKTHLTDATSGAHVADVIPHFGAEFGLVTDAGRIYTDVRLAIKFIDEDASAFIELHGSGSFDNLHAYNYLRLETNSTTYKSLEDEFLYASIDVSQSPAPLLIYKLDV</sequence>
<gene>
    <name evidence="1" type="ORF">CYLTODRAFT_445373</name>
</gene>
<organism evidence="1 2">
    <name type="scientific">Cylindrobasidium torrendii FP15055 ss-10</name>
    <dbReference type="NCBI Taxonomy" id="1314674"/>
    <lineage>
        <taxon>Eukaryota</taxon>
        <taxon>Fungi</taxon>
        <taxon>Dikarya</taxon>
        <taxon>Basidiomycota</taxon>
        <taxon>Agaricomycotina</taxon>
        <taxon>Agaricomycetes</taxon>
        <taxon>Agaricomycetidae</taxon>
        <taxon>Agaricales</taxon>
        <taxon>Marasmiineae</taxon>
        <taxon>Physalacriaceae</taxon>
        <taxon>Cylindrobasidium</taxon>
    </lineage>
</organism>
<name>A0A0D7B4J7_9AGAR</name>
<accession>A0A0D7B4J7</accession>
<proteinExistence type="predicted"/>